<dbReference type="InterPro" id="IPR036597">
    <property type="entry name" value="Fido-like_dom_sf"/>
</dbReference>
<feature type="domain" description="Fido" evidence="1">
    <location>
        <begin position="127"/>
        <end position="280"/>
    </location>
</feature>
<dbReference type="Pfam" id="PF13784">
    <property type="entry name" value="Fic_N"/>
    <property type="match status" value="1"/>
</dbReference>
<dbReference type="RefSeq" id="WP_371393688.1">
    <property type="nucleotide sequence ID" value="NZ_CP163421.1"/>
</dbReference>
<dbReference type="PANTHER" id="PTHR13504:SF38">
    <property type="entry name" value="FIDO DOMAIN-CONTAINING PROTEIN"/>
    <property type="match status" value="1"/>
</dbReference>
<accession>A0ABV9NA72</accession>
<gene>
    <name evidence="2" type="ORF">ACFPB0_04510</name>
</gene>
<dbReference type="SUPFAM" id="SSF46785">
    <property type="entry name" value="Winged helix' DNA-binding domain"/>
    <property type="match status" value="1"/>
</dbReference>
<dbReference type="Gene3D" id="1.10.3290.10">
    <property type="entry name" value="Fido-like domain"/>
    <property type="match status" value="1"/>
</dbReference>
<dbReference type="EMBL" id="JBHSGQ010000002">
    <property type="protein sequence ID" value="MFC4724545.1"/>
    <property type="molecule type" value="Genomic_DNA"/>
</dbReference>
<reference evidence="3" key="1">
    <citation type="journal article" date="2019" name="Int. J. Syst. Evol. Microbiol.">
        <title>The Global Catalogue of Microorganisms (GCM) 10K type strain sequencing project: providing services to taxonomists for standard genome sequencing and annotation.</title>
        <authorList>
            <consortium name="The Broad Institute Genomics Platform"/>
            <consortium name="The Broad Institute Genome Sequencing Center for Infectious Disease"/>
            <person name="Wu L."/>
            <person name="Ma J."/>
        </authorList>
    </citation>
    <scope>NUCLEOTIDE SEQUENCE [LARGE SCALE GENOMIC DNA]</scope>
    <source>
        <strain evidence="3">CCUG 62981</strain>
    </source>
</reference>
<proteinExistence type="predicted"/>
<dbReference type="CDD" id="cd00090">
    <property type="entry name" value="HTH_ARSR"/>
    <property type="match status" value="1"/>
</dbReference>
<protein>
    <submittedName>
        <fullName evidence="2">Fic family protein</fullName>
    </submittedName>
</protein>
<dbReference type="Pfam" id="PF02661">
    <property type="entry name" value="Fic"/>
    <property type="match status" value="1"/>
</dbReference>
<dbReference type="Proteomes" id="UP001596024">
    <property type="component" value="Unassembled WGS sequence"/>
</dbReference>
<evidence type="ECO:0000313" key="2">
    <source>
        <dbReference type="EMBL" id="MFC4724545.1"/>
    </source>
</evidence>
<dbReference type="InterPro" id="IPR026287">
    <property type="entry name" value="SoFic-like"/>
</dbReference>
<name>A0ABV9NA72_9PROT</name>
<dbReference type="InterPro" id="IPR025758">
    <property type="entry name" value="Fic/DOC_N"/>
</dbReference>
<dbReference type="InterPro" id="IPR003812">
    <property type="entry name" value="Fido"/>
</dbReference>
<dbReference type="PROSITE" id="PS51459">
    <property type="entry name" value="FIDO"/>
    <property type="match status" value="1"/>
</dbReference>
<keyword evidence="3" id="KW-1185">Reference proteome</keyword>
<dbReference type="SUPFAM" id="SSF140931">
    <property type="entry name" value="Fic-like"/>
    <property type="match status" value="1"/>
</dbReference>
<evidence type="ECO:0000259" key="1">
    <source>
        <dbReference type="PROSITE" id="PS51459"/>
    </source>
</evidence>
<sequence length="386" mass="42781">MRLADFSADSPGTLVPTVNGLQAFVPDVLPPEIDVADLVPDLQAATLALGELKGAISPLANPELVIRPMQLREAVSSSNMEGTFTTFTDLLVFDAGGPSDPQQDTVEVHNYVKALRHADRLMQELPVCGRLITELHKILLSNVTKKARGAAVEPGFLKKHQNFIGGTPKSPRFVPPPPAEAVKALGELETFINRPHRRGLELIDAALIHYQFETIHPFPDGNGRVGRILIPVYLQATGIIDGPYLYMSEYFERHKDDYIDLMYGVSSSNGWISWIKFFLNGVEESSRSAIATTKQLINCSEFFRQQIMAGRGRSAVLVQIMDLLLSNPVLSVAQIAHRIGQSDQTVRNNLGWLVEKDLVRELKLHRPKLYISPLVLDIISGHQEKI</sequence>
<dbReference type="PIRSF" id="PIRSF038925">
    <property type="entry name" value="AMP-prot_trans"/>
    <property type="match status" value="1"/>
</dbReference>
<dbReference type="InterPro" id="IPR040198">
    <property type="entry name" value="Fido_containing"/>
</dbReference>
<evidence type="ECO:0000313" key="3">
    <source>
        <dbReference type="Proteomes" id="UP001596024"/>
    </source>
</evidence>
<dbReference type="Pfam" id="PF13412">
    <property type="entry name" value="HTH_24"/>
    <property type="match status" value="1"/>
</dbReference>
<dbReference type="PANTHER" id="PTHR13504">
    <property type="entry name" value="FIDO DOMAIN-CONTAINING PROTEIN DDB_G0283145"/>
    <property type="match status" value="1"/>
</dbReference>
<organism evidence="2 3">
    <name type="scientific">Glycocaulis abyssi</name>
    <dbReference type="NCBI Taxonomy" id="1433403"/>
    <lineage>
        <taxon>Bacteria</taxon>
        <taxon>Pseudomonadati</taxon>
        <taxon>Pseudomonadota</taxon>
        <taxon>Alphaproteobacteria</taxon>
        <taxon>Maricaulales</taxon>
        <taxon>Maricaulaceae</taxon>
        <taxon>Glycocaulis</taxon>
    </lineage>
</organism>
<dbReference type="InterPro" id="IPR011991">
    <property type="entry name" value="ArsR-like_HTH"/>
</dbReference>
<comment type="caution">
    <text evidence="2">The sequence shown here is derived from an EMBL/GenBank/DDBJ whole genome shotgun (WGS) entry which is preliminary data.</text>
</comment>
<dbReference type="InterPro" id="IPR036390">
    <property type="entry name" value="WH_DNA-bd_sf"/>
</dbReference>